<accession>A0A9W6IW08</accession>
<reference evidence="2" key="3">
    <citation type="submission" date="2023-01" db="EMBL/GenBank/DDBJ databases">
        <authorList>
            <person name="Sun Q."/>
            <person name="Evtushenko L."/>
        </authorList>
    </citation>
    <scope>NUCLEOTIDE SEQUENCE</scope>
    <source>
        <strain evidence="2">VKM B-1606</strain>
    </source>
</reference>
<dbReference type="Proteomes" id="UP001143400">
    <property type="component" value="Unassembled WGS sequence"/>
</dbReference>
<keyword evidence="4" id="KW-1185">Reference proteome</keyword>
<feature type="region of interest" description="Disordered" evidence="1">
    <location>
        <begin position="71"/>
        <end position="92"/>
    </location>
</feature>
<evidence type="ECO:0000313" key="3">
    <source>
        <dbReference type="EMBL" id="MBM7853140.1"/>
    </source>
</evidence>
<dbReference type="Proteomes" id="UP000758856">
    <property type="component" value="Unassembled WGS sequence"/>
</dbReference>
<dbReference type="AlphaFoldDB" id="A0A9W6IW08"/>
<dbReference type="EMBL" id="JAFBCY010000004">
    <property type="protein sequence ID" value="MBM7853140.1"/>
    <property type="molecule type" value="Genomic_DNA"/>
</dbReference>
<organism evidence="2 5">
    <name type="scientific">Methylopila capsulata</name>
    <dbReference type="NCBI Taxonomy" id="61654"/>
    <lineage>
        <taxon>Bacteria</taxon>
        <taxon>Pseudomonadati</taxon>
        <taxon>Pseudomonadota</taxon>
        <taxon>Alphaproteobacteria</taxon>
        <taxon>Hyphomicrobiales</taxon>
        <taxon>Methylopilaceae</taxon>
        <taxon>Methylopila</taxon>
    </lineage>
</organism>
<evidence type="ECO:0000256" key="1">
    <source>
        <dbReference type="SAM" id="MobiDB-lite"/>
    </source>
</evidence>
<name>A0A9W6IW08_9HYPH</name>
<reference evidence="3 4" key="2">
    <citation type="submission" date="2021-01" db="EMBL/GenBank/DDBJ databases">
        <title>Genomic Encyclopedia of Type Strains, Phase IV (KMG-IV): sequencing the most valuable type-strain genomes for metagenomic binning, comparative biology and taxonomic classification.</title>
        <authorList>
            <person name="Goeker M."/>
        </authorList>
    </citation>
    <scope>NUCLEOTIDE SEQUENCE [LARGE SCALE GENOMIC DNA]</scope>
    <source>
        <strain evidence="3 4">DSM 6130</strain>
    </source>
</reference>
<dbReference type="RefSeq" id="WP_204951599.1">
    <property type="nucleotide sequence ID" value="NZ_BSFF01000010.1"/>
</dbReference>
<evidence type="ECO:0000313" key="2">
    <source>
        <dbReference type="EMBL" id="GLK57646.1"/>
    </source>
</evidence>
<gene>
    <name evidence="2" type="ORF">GCM10008170_36660</name>
    <name evidence="3" type="ORF">JOD31_003391</name>
</gene>
<comment type="caution">
    <text evidence="2">The sequence shown here is derived from an EMBL/GenBank/DDBJ whole genome shotgun (WGS) entry which is preliminary data.</text>
</comment>
<reference evidence="2" key="1">
    <citation type="journal article" date="2014" name="Int. J. Syst. Evol. Microbiol.">
        <title>Complete genome sequence of Corynebacterium casei LMG S-19264T (=DSM 44701T), isolated from a smear-ripened cheese.</title>
        <authorList>
            <consortium name="US DOE Joint Genome Institute (JGI-PGF)"/>
            <person name="Walter F."/>
            <person name="Albersmeier A."/>
            <person name="Kalinowski J."/>
            <person name="Ruckert C."/>
        </authorList>
    </citation>
    <scope>NUCLEOTIDE SEQUENCE</scope>
    <source>
        <strain evidence="2">VKM B-1606</strain>
    </source>
</reference>
<dbReference type="EMBL" id="BSFF01000010">
    <property type="protein sequence ID" value="GLK57646.1"/>
    <property type="molecule type" value="Genomic_DNA"/>
</dbReference>
<sequence>MPKLAQAARATLAQIATPKAPVVFDGDVLSELHEKKMIVFSIVGWRLTSGGWSALNCSPADCATLQIPVRAADTTETPRRRAGDLRAPRPPA</sequence>
<proteinExistence type="predicted"/>
<feature type="compositionally biased region" description="Basic and acidic residues" evidence="1">
    <location>
        <begin position="76"/>
        <end position="92"/>
    </location>
</feature>
<protein>
    <submittedName>
        <fullName evidence="2">Uncharacterized protein</fullName>
    </submittedName>
</protein>
<evidence type="ECO:0000313" key="5">
    <source>
        <dbReference type="Proteomes" id="UP001143400"/>
    </source>
</evidence>
<evidence type="ECO:0000313" key="4">
    <source>
        <dbReference type="Proteomes" id="UP000758856"/>
    </source>
</evidence>